<sequence length="63" mass="7553">MASHPLFKIGFESSWHMSQKLELWHRFNDKILVQLGTSFEYSKLIKKLITKFIKMCLTLEYCN</sequence>
<accession>A0A915KN75</accession>
<evidence type="ECO:0000313" key="2">
    <source>
        <dbReference type="WBParaSite" id="nRc.2.0.1.t39494-RA"/>
    </source>
</evidence>
<dbReference type="WBParaSite" id="nRc.2.0.1.t39494-RA">
    <property type="protein sequence ID" value="nRc.2.0.1.t39494-RA"/>
    <property type="gene ID" value="nRc.2.0.1.g39494"/>
</dbReference>
<name>A0A915KN75_ROMCU</name>
<organism evidence="1 2">
    <name type="scientific">Romanomermis culicivorax</name>
    <name type="common">Nematode worm</name>
    <dbReference type="NCBI Taxonomy" id="13658"/>
    <lineage>
        <taxon>Eukaryota</taxon>
        <taxon>Metazoa</taxon>
        <taxon>Ecdysozoa</taxon>
        <taxon>Nematoda</taxon>
        <taxon>Enoplea</taxon>
        <taxon>Dorylaimia</taxon>
        <taxon>Mermithida</taxon>
        <taxon>Mermithoidea</taxon>
        <taxon>Mermithidae</taxon>
        <taxon>Romanomermis</taxon>
    </lineage>
</organism>
<protein>
    <submittedName>
        <fullName evidence="2">Uncharacterized protein</fullName>
    </submittedName>
</protein>
<dbReference type="Proteomes" id="UP000887565">
    <property type="component" value="Unplaced"/>
</dbReference>
<keyword evidence="1" id="KW-1185">Reference proteome</keyword>
<dbReference type="AlphaFoldDB" id="A0A915KN75"/>
<proteinExistence type="predicted"/>
<evidence type="ECO:0000313" key="1">
    <source>
        <dbReference type="Proteomes" id="UP000887565"/>
    </source>
</evidence>
<reference evidence="2" key="1">
    <citation type="submission" date="2022-11" db="UniProtKB">
        <authorList>
            <consortium name="WormBaseParasite"/>
        </authorList>
    </citation>
    <scope>IDENTIFICATION</scope>
</reference>